<protein>
    <submittedName>
        <fullName evidence="2">Uncharacterized protein</fullName>
    </submittedName>
</protein>
<feature type="signal peptide" evidence="1">
    <location>
        <begin position="1"/>
        <end position="24"/>
    </location>
</feature>
<accession>A0A6A5E5N9</accession>
<dbReference type="Proteomes" id="UP000465112">
    <property type="component" value="Chromosome 21"/>
</dbReference>
<keyword evidence="3" id="KW-1185">Reference proteome</keyword>
<dbReference type="EMBL" id="VHII01000021">
    <property type="protein sequence ID" value="KAF1373529.1"/>
    <property type="molecule type" value="Genomic_DNA"/>
</dbReference>
<comment type="caution">
    <text evidence="2">The sequence shown here is derived from an EMBL/GenBank/DDBJ whole genome shotgun (WGS) entry which is preliminary data.</text>
</comment>
<organism evidence="2 3">
    <name type="scientific">Perca fluviatilis</name>
    <name type="common">European perch</name>
    <dbReference type="NCBI Taxonomy" id="8168"/>
    <lineage>
        <taxon>Eukaryota</taxon>
        <taxon>Metazoa</taxon>
        <taxon>Chordata</taxon>
        <taxon>Craniata</taxon>
        <taxon>Vertebrata</taxon>
        <taxon>Euteleostomi</taxon>
        <taxon>Actinopterygii</taxon>
        <taxon>Neopterygii</taxon>
        <taxon>Teleostei</taxon>
        <taxon>Neoteleostei</taxon>
        <taxon>Acanthomorphata</taxon>
        <taxon>Eupercaria</taxon>
        <taxon>Perciformes</taxon>
        <taxon>Percoidei</taxon>
        <taxon>Percidae</taxon>
        <taxon>Percinae</taxon>
        <taxon>Perca</taxon>
    </lineage>
</organism>
<sequence length="197" mass="21540">MIHSTSFDFCLMFIFFCFNTGRHTEPGPPPLFRSHLTRFPKPSAFFQELPSFPRLPPPTPPIPPPAFCPRQYSLGVQACAACVCGPCVCVYLVCSERECVCVCVCVGVKASLCMLAGIGSNPGVPFTHLWNQQSGFQAPFSIHQTQPLPHSAYPHSKSCTAPYSPTLTLQGKHGFHNAKKEQGCKLPPPPPCSIYLC</sequence>
<feature type="chain" id="PRO_5025434112" evidence="1">
    <location>
        <begin position="25"/>
        <end position="197"/>
    </location>
</feature>
<name>A0A6A5E5N9_PERFL</name>
<gene>
    <name evidence="2" type="ORF">PFLUV_G00239830</name>
</gene>
<evidence type="ECO:0000256" key="1">
    <source>
        <dbReference type="SAM" id="SignalP"/>
    </source>
</evidence>
<keyword evidence="1" id="KW-0732">Signal</keyword>
<evidence type="ECO:0000313" key="3">
    <source>
        <dbReference type="Proteomes" id="UP000465112"/>
    </source>
</evidence>
<proteinExistence type="predicted"/>
<reference evidence="2 3" key="1">
    <citation type="submission" date="2019-06" db="EMBL/GenBank/DDBJ databases">
        <title>A chromosome-scale genome assembly of the European perch, Perca fluviatilis.</title>
        <authorList>
            <person name="Roques C."/>
            <person name="Zahm M."/>
            <person name="Cabau C."/>
            <person name="Klopp C."/>
            <person name="Bouchez O."/>
            <person name="Donnadieu C."/>
            <person name="Kuhl H."/>
            <person name="Gislard M."/>
            <person name="Guendouz S."/>
            <person name="Journot L."/>
            <person name="Haffray P."/>
            <person name="Bestin A."/>
            <person name="Morvezen R."/>
            <person name="Feron R."/>
            <person name="Wen M."/>
            <person name="Jouanno E."/>
            <person name="Herpin A."/>
            <person name="Schartl M."/>
            <person name="Postlethwait J."/>
            <person name="Schaerlinger B."/>
            <person name="Chardard D."/>
            <person name="Lecocq T."/>
            <person name="Poncet C."/>
            <person name="Jaffrelo L."/>
            <person name="Lampietro C."/>
            <person name="Guiguen Y."/>
        </authorList>
    </citation>
    <scope>NUCLEOTIDE SEQUENCE [LARGE SCALE GENOMIC DNA]</scope>
    <source>
        <tissue evidence="2">Blood</tissue>
    </source>
</reference>
<dbReference type="AlphaFoldDB" id="A0A6A5E5N9"/>
<evidence type="ECO:0000313" key="2">
    <source>
        <dbReference type="EMBL" id="KAF1373529.1"/>
    </source>
</evidence>